<protein>
    <submittedName>
        <fullName evidence="2">Lantibiotic biosynthesis dehydratase-like protein</fullName>
    </submittedName>
</protein>
<evidence type="ECO:0000313" key="3">
    <source>
        <dbReference type="Proteomes" id="UP000246410"/>
    </source>
</evidence>
<keyword evidence="3" id="KW-1185">Reference proteome</keyword>
<reference evidence="2 3" key="1">
    <citation type="submission" date="2018-05" db="EMBL/GenBank/DDBJ databases">
        <title>Genomic Encyclopedia of Type Strains, Phase IV (KMG-IV): sequencing the most valuable type-strain genomes for metagenomic binning, comparative biology and taxonomic classification.</title>
        <authorList>
            <person name="Goeker M."/>
        </authorList>
    </citation>
    <scope>NUCLEOTIDE SEQUENCE [LARGE SCALE GENOMIC DNA]</scope>
    <source>
        <strain evidence="2 3">DSM 44717</strain>
    </source>
</reference>
<dbReference type="Proteomes" id="UP000246410">
    <property type="component" value="Unassembled WGS sequence"/>
</dbReference>
<dbReference type="InterPro" id="IPR006827">
    <property type="entry name" value="Lant_deHydtase_N"/>
</dbReference>
<dbReference type="EMBL" id="QGTL01000013">
    <property type="protein sequence ID" value="PWV70431.1"/>
    <property type="molecule type" value="Genomic_DNA"/>
</dbReference>
<dbReference type="Pfam" id="PF04738">
    <property type="entry name" value="Lant_dehydr_N"/>
    <property type="match status" value="1"/>
</dbReference>
<dbReference type="RefSeq" id="WP_167456435.1">
    <property type="nucleotide sequence ID" value="NZ_QGTL01000013.1"/>
</dbReference>
<evidence type="ECO:0000259" key="1">
    <source>
        <dbReference type="Pfam" id="PF04738"/>
    </source>
</evidence>
<gene>
    <name evidence="2" type="ORF">DFR69_113145</name>
</gene>
<evidence type="ECO:0000313" key="2">
    <source>
        <dbReference type="EMBL" id="PWV70431.1"/>
    </source>
</evidence>
<sequence>MMLRQAGFPLELLDPLVDADITQAAAALDTRKCEVERAAERFRELLRSTDHPVRGECLSRIGERRPLSTRLRRVAIKAFDGNDSGVRCVAWYQRVVAELRSEYMDFGRLHRARMDETRRRVVQIFDDNNLREVLLVSNDTAYPQFATWLDAFNGTIDKRARKITDLLTMYLQRVTTKNETNSHFGPVTAAEVRTDHAGIRWTADTGLQRHTFLTHWAAQALADTFRSDPRLNEHSRPRRTPLTFVSGHLLDRYAHRAYTGPEEHWQLRHLASQPMAPAWIWLWHRCDGDHTLAQLRRMWAGPNGPGDERVGSFDAALAGLIDYGVVAPGFEIPVGTNRPMHELRDLLNTAPPESAATGLSQLQKWEPDLERLPQASLSERETIMARSRDRFELATGRPPHRYAGHHYADRGIFFEEADSGLRQLSIGSNIAAAFTDDLRIAYEIALAGPRLLMRREHEILTAWFTDRFPTDSEVSLDRFYRQYFRDRDQLVDTCAEVAADVAALEQKISNLVFVNAVSDAHEIVVPPAASIALLELLDSDPPAVIDADILFAAADPAALTSDEFLVVVGEIHAARELLTHSSAAPLLQRHAPQLLPTIHQGYLSLLADDEILVDVVRDHADKTITQLMYPGYDLEVSGRSPKPRSRVLIPSQLSVALRDGRLGLYAEGLDARLRLTGAPAGGPSIVEDPLSPLTFPRHMGGSLLRTRHMSHVPRVMHGRVVLHRETWRFPLESFEPSPTAAATAGREAALYLATQNTRRQHRLPRHMFAKINTEMKPVYVDWDSPLLVRQFLRLLHGNDGEVELSEMLPAPGQRWLTYRGHSYTSELRAAIFL</sequence>
<organism evidence="2 3">
    <name type="scientific">Nocardia neocaledoniensis</name>
    <dbReference type="NCBI Taxonomy" id="236511"/>
    <lineage>
        <taxon>Bacteria</taxon>
        <taxon>Bacillati</taxon>
        <taxon>Actinomycetota</taxon>
        <taxon>Actinomycetes</taxon>
        <taxon>Mycobacteriales</taxon>
        <taxon>Nocardiaceae</taxon>
        <taxon>Nocardia</taxon>
    </lineage>
</organism>
<name>A0A317N557_9NOCA</name>
<accession>A0A317N557</accession>
<dbReference type="AlphaFoldDB" id="A0A317N557"/>
<comment type="caution">
    <text evidence="2">The sequence shown here is derived from an EMBL/GenBank/DDBJ whole genome shotgun (WGS) entry which is preliminary data.</text>
</comment>
<proteinExistence type="predicted"/>
<feature type="domain" description="Lantibiotic dehydratase N-terminal" evidence="1">
    <location>
        <begin position="127"/>
        <end position="786"/>
    </location>
</feature>